<gene>
    <name evidence="2" type="ORF">EXIGLDRAFT_499290</name>
</gene>
<dbReference type="Proteomes" id="UP000077266">
    <property type="component" value="Unassembled WGS sequence"/>
</dbReference>
<name>A0A165JGM8_EXIGL</name>
<evidence type="ECO:0000313" key="2">
    <source>
        <dbReference type="EMBL" id="KZV94821.1"/>
    </source>
</evidence>
<keyword evidence="3" id="KW-1185">Reference proteome</keyword>
<protein>
    <submittedName>
        <fullName evidence="2">Uncharacterized protein</fullName>
    </submittedName>
</protein>
<evidence type="ECO:0000313" key="3">
    <source>
        <dbReference type="Proteomes" id="UP000077266"/>
    </source>
</evidence>
<reference evidence="2 3" key="1">
    <citation type="journal article" date="2016" name="Mol. Biol. Evol.">
        <title>Comparative Genomics of Early-Diverging Mushroom-Forming Fungi Provides Insights into the Origins of Lignocellulose Decay Capabilities.</title>
        <authorList>
            <person name="Nagy L.G."/>
            <person name="Riley R."/>
            <person name="Tritt A."/>
            <person name="Adam C."/>
            <person name="Daum C."/>
            <person name="Floudas D."/>
            <person name="Sun H."/>
            <person name="Yadav J.S."/>
            <person name="Pangilinan J."/>
            <person name="Larsson K.H."/>
            <person name="Matsuura K."/>
            <person name="Barry K."/>
            <person name="Labutti K."/>
            <person name="Kuo R."/>
            <person name="Ohm R.A."/>
            <person name="Bhattacharya S.S."/>
            <person name="Shirouzu T."/>
            <person name="Yoshinaga Y."/>
            <person name="Martin F.M."/>
            <person name="Grigoriev I.V."/>
            <person name="Hibbett D.S."/>
        </authorList>
    </citation>
    <scope>NUCLEOTIDE SEQUENCE [LARGE SCALE GENOMIC DNA]</scope>
    <source>
        <strain evidence="2 3">HHB12029</strain>
    </source>
</reference>
<accession>A0A165JGM8</accession>
<feature type="region of interest" description="Disordered" evidence="1">
    <location>
        <begin position="43"/>
        <end position="62"/>
    </location>
</feature>
<dbReference type="AlphaFoldDB" id="A0A165JGM8"/>
<organism evidence="2 3">
    <name type="scientific">Exidia glandulosa HHB12029</name>
    <dbReference type="NCBI Taxonomy" id="1314781"/>
    <lineage>
        <taxon>Eukaryota</taxon>
        <taxon>Fungi</taxon>
        <taxon>Dikarya</taxon>
        <taxon>Basidiomycota</taxon>
        <taxon>Agaricomycotina</taxon>
        <taxon>Agaricomycetes</taxon>
        <taxon>Auriculariales</taxon>
        <taxon>Exidiaceae</taxon>
        <taxon>Exidia</taxon>
    </lineage>
</organism>
<evidence type="ECO:0000256" key="1">
    <source>
        <dbReference type="SAM" id="MobiDB-lite"/>
    </source>
</evidence>
<dbReference type="EMBL" id="KV425967">
    <property type="protein sequence ID" value="KZV94821.1"/>
    <property type="molecule type" value="Genomic_DNA"/>
</dbReference>
<sequence length="247" mass="27263">MATAHLPRLGLELGRRRDWLRARRAHEIVWKEKFVRDRVATRVATRPHQGRPRETKGARSSRRRIWGCARGRGGGRRSCSGGRADAAGEKKKMGPALITPASLHVQNANQQGRLRVFILAASPNKYPIISTTRFGVGIREQPLRDSYGFCKYGPRTLLSLSTQRSLGRSNPLASTLLSLSFIPLHAIPNKSSSLPIPEGPRHRSAHARLQISRPSRVSKPGLVTATSIDVVSIHDHLLLNPSLGRAI</sequence>
<feature type="region of interest" description="Disordered" evidence="1">
    <location>
        <begin position="71"/>
        <end position="90"/>
    </location>
</feature>
<dbReference type="InParanoid" id="A0A165JGM8"/>
<proteinExistence type="predicted"/>